<evidence type="ECO:0000313" key="7">
    <source>
        <dbReference type="Proteomes" id="UP000601435"/>
    </source>
</evidence>
<dbReference type="Proteomes" id="UP000601435">
    <property type="component" value="Unassembled WGS sequence"/>
</dbReference>
<proteinExistence type="predicted"/>
<name>A0A813AUW4_9DINO</name>
<evidence type="ECO:0000256" key="1">
    <source>
        <dbReference type="ARBA" id="ARBA00022692"/>
    </source>
</evidence>
<dbReference type="Gene3D" id="1.20.1560.10">
    <property type="entry name" value="ABC transporter type 1, transmembrane domain"/>
    <property type="match status" value="1"/>
</dbReference>
<feature type="transmembrane region" description="Helical" evidence="4">
    <location>
        <begin position="150"/>
        <end position="171"/>
    </location>
</feature>
<comment type="caution">
    <text evidence="6">The sequence shown here is derived from an EMBL/GenBank/DDBJ whole genome shotgun (WGS) entry which is preliminary data.</text>
</comment>
<feature type="transmembrane region" description="Helical" evidence="4">
    <location>
        <begin position="124"/>
        <end position="144"/>
    </location>
</feature>
<accession>A0A813AUW4</accession>
<dbReference type="InterPro" id="IPR036640">
    <property type="entry name" value="ABC1_TM_sf"/>
</dbReference>
<sequence length="184" mass="20304">AAEPIVAMFIGTCFDVIKTAPADVVLEEMQTPLLSMAILALSVFFLAFLWQTLLMLAASQQALRWQVRYLKSLLSLDITWFDESDAAGLSSKPLGADLALTRLWDCVSVHSVPIVLTTETNITAVVWAAYLGVFLLCILASWLHRLGFLAGSWLLDILASWLLGFLAFRLLGFSHFVASVRSRV</sequence>
<protein>
    <submittedName>
        <fullName evidence="6">AbcB3 protein</fullName>
    </submittedName>
</protein>
<dbReference type="SUPFAM" id="SSF90123">
    <property type="entry name" value="ABC transporter transmembrane region"/>
    <property type="match status" value="1"/>
</dbReference>
<feature type="non-terminal residue" evidence="6">
    <location>
        <position position="184"/>
    </location>
</feature>
<feature type="transmembrane region" description="Helical" evidence="4">
    <location>
        <begin position="33"/>
        <end position="58"/>
    </location>
</feature>
<dbReference type="InterPro" id="IPR011527">
    <property type="entry name" value="ABC1_TM_dom"/>
</dbReference>
<gene>
    <name evidence="6" type="primary">abcB3</name>
    <name evidence="6" type="ORF">SNEC2469_LOCUS28908</name>
</gene>
<evidence type="ECO:0000256" key="4">
    <source>
        <dbReference type="SAM" id="Phobius"/>
    </source>
</evidence>
<reference evidence="6" key="1">
    <citation type="submission" date="2021-02" db="EMBL/GenBank/DDBJ databases">
        <authorList>
            <person name="Dougan E. K."/>
            <person name="Rhodes N."/>
            <person name="Thang M."/>
            <person name="Chan C."/>
        </authorList>
    </citation>
    <scope>NUCLEOTIDE SEQUENCE</scope>
</reference>
<keyword evidence="7" id="KW-1185">Reference proteome</keyword>
<dbReference type="GO" id="GO:0005524">
    <property type="term" value="F:ATP binding"/>
    <property type="evidence" value="ECO:0007669"/>
    <property type="project" value="InterPro"/>
</dbReference>
<keyword evidence="1 4" id="KW-0812">Transmembrane</keyword>
<dbReference type="GO" id="GO:0016020">
    <property type="term" value="C:membrane"/>
    <property type="evidence" value="ECO:0007669"/>
    <property type="project" value="InterPro"/>
</dbReference>
<evidence type="ECO:0000256" key="2">
    <source>
        <dbReference type="ARBA" id="ARBA00022989"/>
    </source>
</evidence>
<dbReference type="OrthoDB" id="10285204at2759"/>
<organism evidence="6 7">
    <name type="scientific">Symbiodinium necroappetens</name>
    <dbReference type="NCBI Taxonomy" id="1628268"/>
    <lineage>
        <taxon>Eukaryota</taxon>
        <taxon>Sar</taxon>
        <taxon>Alveolata</taxon>
        <taxon>Dinophyceae</taxon>
        <taxon>Suessiales</taxon>
        <taxon>Symbiodiniaceae</taxon>
        <taxon>Symbiodinium</taxon>
    </lineage>
</organism>
<keyword evidence="2 4" id="KW-1133">Transmembrane helix</keyword>
<evidence type="ECO:0000259" key="5">
    <source>
        <dbReference type="PROSITE" id="PS50929"/>
    </source>
</evidence>
<dbReference type="PROSITE" id="PS50929">
    <property type="entry name" value="ABC_TM1F"/>
    <property type="match status" value="1"/>
</dbReference>
<dbReference type="GO" id="GO:0140359">
    <property type="term" value="F:ABC-type transporter activity"/>
    <property type="evidence" value="ECO:0007669"/>
    <property type="project" value="InterPro"/>
</dbReference>
<dbReference type="EMBL" id="CAJNJA010063853">
    <property type="protein sequence ID" value="CAE7880713.1"/>
    <property type="molecule type" value="Genomic_DNA"/>
</dbReference>
<evidence type="ECO:0000256" key="3">
    <source>
        <dbReference type="ARBA" id="ARBA00023136"/>
    </source>
</evidence>
<keyword evidence="3 4" id="KW-0472">Membrane</keyword>
<dbReference type="AlphaFoldDB" id="A0A813AUW4"/>
<dbReference type="Pfam" id="PF00664">
    <property type="entry name" value="ABC_membrane"/>
    <property type="match status" value="1"/>
</dbReference>
<feature type="domain" description="ABC transmembrane type-1" evidence="5">
    <location>
        <begin position="1"/>
        <end position="91"/>
    </location>
</feature>
<evidence type="ECO:0000313" key="6">
    <source>
        <dbReference type="EMBL" id="CAE7880713.1"/>
    </source>
</evidence>